<keyword evidence="3 11" id="KW-0808">Transferase</keyword>
<dbReference type="AlphaFoldDB" id="A0A1C3L600"/>
<dbReference type="InterPro" id="IPR017441">
    <property type="entry name" value="Protein_kinase_ATP_BS"/>
</dbReference>
<feature type="compositionally biased region" description="Basic and acidic residues" evidence="8">
    <location>
        <begin position="198"/>
        <end position="208"/>
    </location>
</feature>
<dbReference type="Proteomes" id="UP000243200">
    <property type="component" value="Chromosome 14"/>
</dbReference>
<reference evidence="11 12" key="1">
    <citation type="submission" date="2016-06" db="EMBL/GenBank/DDBJ databases">
        <authorList>
            <consortium name="Pathogen Informatics"/>
        </authorList>
    </citation>
    <scope>NUCLEOTIDE SEQUENCE [LARGE SCALE GENOMIC DNA]</scope>
    <source>
        <strain evidence="11">PowCR01</strain>
    </source>
</reference>
<keyword evidence="2" id="KW-0597">Phosphoprotein</keyword>
<dbReference type="SUPFAM" id="SSF56112">
    <property type="entry name" value="Protein kinase-like (PK-like)"/>
    <property type="match status" value="1"/>
</dbReference>
<evidence type="ECO:0000256" key="5">
    <source>
        <dbReference type="ARBA" id="ARBA00022777"/>
    </source>
</evidence>
<evidence type="ECO:0000259" key="10">
    <source>
        <dbReference type="PROSITE" id="PS51285"/>
    </source>
</evidence>
<dbReference type="EMBL" id="LT594518">
    <property type="protein sequence ID" value="SBT82786.1"/>
    <property type="molecule type" value="Genomic_DNA"/>
</dbReference>
<feature type="domain" description="AGC-kinase C-terminal" evidence="10">
    <location>
        <begin position="703"/>
        <end position="770"/>
    </location>
</feature>
<evidence type="ECO:0000313" key="11">
    <source>
        <dbReference type="EMBL" id="SBT82786.1"/>
    </source>
</evidence>
<proteinExistence type="predicted"/>
<evidence type="ECO:0000256" key="6">
    <source>
        <dbReference type="ARBA" id="ARBA00022840"/>
    </source>
</evidence>
<keyword evidence="4 7" id="KW-0547">Nucleotide-binding</keyword>
<keyword evidence="1 11" id="KW-0723">Serine/threonine-protein kinase</keyword>
<accession>A0A1C3L600</accession>
<evidence type="ECO:0000256" key="8">
    <source>
        <dbReference type="SAM" id="MobiDB-lite"/>
    </source>
</evidence>
<protein>
    <submittedName>
        <fullName evidence="11">Rac-beta serine/threonine protein kinase, putative</fullName>
        <ecNumber evidence="11">2.7.11.1</ecNumber>
    </submittedName>
</protein>
<keyword evidence="6 7" id="KW-0067">ATP-binding</keyword>
<dbReference type="Gene3D" id="3.30.200.20">
    <property type="entry name" value="Phosphorylase Kinase, domain 1"/>
    <property type="match status" value="1"/>
</dbReference>
<feature type="region of interest" description="Disordered" evidence="8">
    <location>
        <begin position="181"/>
        <end position="256"/>
    </location>
</feature>
<dbReference type="SMART" id="SM00220">
    <property type="entry name" value="S_TKc"/>
    <property type="match status" value="1"/>
</dbReference>
<dbReference type="FunFam" id="3.30.200.20:FF:000537">
    <property type="entry name" value="Non-specific serine/threonine protein kinase"/>
    <property type="match status" value="1"/>
</dbReference>
<evidence type="ECO:0000256" key="1">
    <source>
        <dbReference type="ARBA" id="ARBA00022527"/>
    </source>
</evidence>
<dbReference type="CDD" id="cd05123">
    <property type="entry name" value="STKc_AGC"/>
    <property type="match status" value="1"/>
</dbReference>
<evidence type="ECO:0000256" key="7">
    <source>
        <dbReference type="PROSITE-ProRule" id="PRU10141"/>
    </source>
</evidence>
<dbReference type="PROSITE" id="PS51285">
    <property type="entry name" value="AGC_KINASE_CTER"/>
    <property type="match status" value="1"/>
</dbReference>
<dbReference type="PANTHER" id="PTHR24351">
    <property type="entry name" value="RIBOSOMAL PROTEIN S6 KINASE"/>
    <property type="match status" value="1"/>
</dbReference>
<gene>
    <name evidence="11" type="primary">PKB</name>
    <name evidence="11" type="ORF">POWCR01_140065600</name>
</gene>
<evidence type="ECO:0000313" key="12">
    <source>
        <dbReference type="Proteomes" id="UP000243200"/>
    </source>
</evidence>
<name>A0A1C3L600_PLAOA</name>
<evidence type="ECO:0000256" key="2">
    <source>
        <dbReference type="ARBA" id="ARBA00022553"/>
    </source>
</evidence>
<dbReference type="VEuPathDB" id="PlasmoDB:POWCR01_140065600"/>
<dbReference type="GO" id="GO:0004674">
    <property type="term" value="F:protein serine/threonine kinase activity"/>
    <property type="evidence" value="ECO:0007669"/>
    <property type="project" value="UniProtKB-KW"/>
</dbReference>
<dbReference type="Pfam" id="PF00069">
    <property type="entry name" value="Pkinase"/>
    <property type="match status" value="1"/>
</dbReference>
<evidence type="ECO:0000256" key="3">
    <source>
        <dbReference type="ARBA" id="ARBA00022679"/>
    </source>
</evidence>
<evidence type="ECO:0000259" key="9">
    <source>
        <dbReference type="PROSITE" id="PS50011"/>
    </source>
</evidence>
<dbReference type="EC" id="2.7.11.1" evidence="11"/>
<evidence type="ECO:0000256" key="4">
    <source>
        <dbReference type="ARBA" id="ARBA00022741"/>
    </source>
</evidence>
<feature type="compositionally biased region" description="Gly residues" evidence="8">
    <location>
        <begin position="214"/>
        <end position="244"/>
    </location>
</feature>
<dbReference type="InterPro" id="IPR000961">
    <property type="entry name" value="AGC-kinase_C"/>
</dbReference>
<dbReference type="SMART" id="SM00133">
    <property type="entry name" value="S_TK_X"/>
    <property type="match status" value="1"/>
</dbReference>
<dbReference type="PROSITE" id="PS00107">
    <property type="entry name" value="PROTEIN_KINASE_ATP"/>
    <property type="match status" value="1"/>
</dbReference>
<dbReference type="InterPro" id="IPR000719">
    <property type="entry name" value="Prot_kinase_dom"/>
</dbReference>
<dbReference type="InterPro" id="IPR045270">
    <property type="entry name" value="STKc_AGC"/>
</dbReference>
<dbReference type="FunFam" id="1.10.510.10:FF:000008">
    <property type="entry name" value="Non-specific serine/threonine protein kinase"/>
    <property type="match status" value="1"/>
</dbReference>
<dbReference type="InterPro" id="IPR008271">
    <property type="entry name" value="Ser/Thr_kinase_AS"/>
</dbReference>
<feature type="binding site" evidence="7">
    <location>
        <position position="474"/>
    </location>
    <ligand>
        <name>ATP</name>
        <dbReference type="ChEBI" id="CHEBI:30616"/>
    </ligand>
</feature>
<feature type="compositionally biased region" description="Polar residues" evidence="8">
    <location>
        <begin position="181"/>
        <end position="193"/>
    </location>
</feature>
<dbReference type="PROSITE" id="PS50011">
    <property type="entry name" value="PROTEIN_KINASE_DOM"/>
    <property type="match status" value="1"/>
</dbReference>
<feature type="region of interest" description="Disordered" evidence="8">
    <location>
        <begin position="49"/>
        <end position="111"/>
    </location>
</feature>
<keyword evidence="5 11" id="KW-0418">Kinase</keyword>
<feature type="compositionally biased region" description="Polar residues" evidence="8">
    <location>
        <begin position="71"/>
        <end position="82"/>
    </location>
</feature>
<organism evidence="11 12">
    <name type="scientific">Plasmodium ovale</name>
    <name type="common">malaria parasite P. ovale</name>
    <dbReference type="NCBI Taxonomy" id="36330"/>
    <lineage>
        <taxon>Eukaryota</taxon>
        <taxon>Sar</taxon>
        <taxon>Alveolata</taxon>
        <taxon>Apicomplexa</taxon>
        <taxon>Aconoidasida</taxon>
        <taxon>Haemosporida</taxon>
        <taxon>Plasmodiidae</taxon>
        <taxon>Plasmodium</taxon>
        <taxon>Plasmodium (Plasmodium)</taxon>
    </lineage>
</organism>
<dbReference type="PROSITE" id="PS00108">
    <property type="entry name" value="PROTEIN_KINASE_ST"/>
    <property type="match status" value="1"/>
</dbReference>
<dbReference type="VEuPathDB" id="PlasmoDB:PocGH01_14071500"/>
<dbReference type="InterPro" id="IPR011009">
    <property type="entry name" value="Kinase-like_dom_sf"/>
</dbReference>
<dbReference type="GO" id="GO:0005524">
    <property type="term" value="F:ATP binding"/>
    <property type="evidence" value="ECO:0007669"/>
    <property type="project" value="UniProtKB-UniRule"/>
</dbReference>
<feature type="domain" description="Protein kinase" evidence="9">
    <location>
        <begin position="445"/>
        <end position="702"/>
    </location>
</feature>
<dbReference type="Gene3D" id="1.10.510.10">
    <property type="entry name" value="Transferase(Phosphotransferase) domain 1"/>
    <property type="match status" value="1"/>
</dbReference>
<dbReference type="OrthoDB" id="63267at2759"/>
<sequence length="770" mass="88208">MSHLKFFKYFSEKSRQKNAIPADESCDIPLHKKKFKKYINFIITKTRRKSKKGNTASEVNDETGLCKNAPIDNTLQQKSQQSEKNKIHKNITNINGAKKKKKFSDKTKRNKDSKINKISICSTKKSHSVERTKLTKINDEYENKKKGKLFHIPFLKRNNHKNDKREDCLKEKIKHLKLSPDSQVNNFKGSVKQSAKKSVHENAKENGKKSGKVKGTGNGIGNGAENGTGNGAGNGTGNGAGNGTRNGAENLRKNKMPLLRGNRPLCKVLIKKGKAKDTHGKNIADEDLFNNNMFLCGKSLSEEEKSANQKSAIRVSTKTVNKDVSKVVNKDIGQNERVNLGKQKYKNNYWKFLSTSKNKHSVDKATPEMLHMDNYVQQLKKEICYKDNMANCAVNNKSSNEDNFLALNDDCLYKHDEHEKLRKGRFRKSLSLSNDKKNCIRPESFNFLKVIGKGSYGKVLLVKHVKNNKLYAMKILRKENIISRNQLEHTKIERNVLKCVSHPFIVKMYYAFQTSKKLYFILEYCPGGELFFHLSKLREFAEDAAKFYSSEIILALQYLHQLNIIYRDLKPENVLLDEHGHIRLTDFGLSKEGITDSNSARSLCGTPEYLAPEIINQTGHGKAVDWWSLGIMLYEMLTGNLPFNSINRNILFERIKYETLTYPSTLSSTAVDLLKKLFEKNPKKRLGSGVTDAEEIKSHPFFKNVNWDDVLSKRVKPPFKPPLFNQTDLQNFDKEFLRMPLRYSDKFDNPTPFTSKKSNIIKDFNYNSRE</sequence>